<dbReference type="PANTHER" id="PTHR35166:SF20">
    <property type="entry name" value="EXPRESSED PROTEIN"/>
    <property type="match status" value="1"/>
</dbReference>
<dbReference type="PANTHER" id="PTHR35166">
    <property type="entry name" value="OS05G0193700 PROTEIN-RELATED"/>
    <property type="match status" value="1"/>
</dbReference>
<reference evidence="2" key="2">
    <citation type="journal article" date="2015" name="Data Brief">
        <title>Shoot transcriptome of the giant reed, Arundo donax.</title>
        <authorList>
            <person name="Barrero R.A."/>
            <person name="Guerrero F.D."/>
            <person name="Moolhuijzen P."/>
            <person name="Goolsby J.A."/>
            <person name="Tidwell J."/>
            <person name="Bellgard S.E."/>
            <person name="Bellgard M.I."/>
        </authorList>
    </citation>
    <scope>NUCLEOTIDE SEQUENCE</scope>
    <source>
        <tissue evidence="2">Shoot tissue taken approximately 20 cm above the soil surface</tissue>
    </source>
</reference>
<feature type="region of interest" description="Disordered" evidence="1">
    <location>
        <begin position="188"/>
        <end position="212"/>
    </location>
</feature>
<feature type="compositionally biased region" description="Acidic residues" evidence="1">
    <location>
        <begin position="197"/>
        <end position="212"/>
    </location>
</feature>
<dbReference type="AlphaFoldDB" id="A0A0A9CT35"/>
<feature type="region of interest" description="Disordered" evidence="1">
    <location>
        <begin position="1"/>
        <end position="40"/>
    </location>
</feature>
<organism evidence="2">
    <name type="scientific">Arundo donax</name>
    <name type="common">Giant reed</name>
    <name type="synonym">Donax arundinaceus</name>
    <dbReference type="NCBI Taxonomy" id="35708"/>
    <lineage>
        <taxon>Eukaryota</taxon>
        <taxon>Viridiplantae</taxon>
        <taxon>Streptophyta</taxon>
        <taxon>Embryophyta</taxon>
        <taxon>Tracheophyta</taxon>
        <taxon>Spermatophyta</taxon>
        <taxon>Magnoliopsida</taxon>
        <taxon>Liliopsida</taxon>
        <taxon>Poales</taxon>
        <taxon>Poaceae</taxon>
        <taxon>PACMAD clade</taxon>
        <taxon>Arundinoideae</taxon>
        <taxon>Arundineae</taxon>
        <taxon>Arundo</taxon>
    </lineage>
</organism>
<name>A0A0A9CT35_ARUDO</name>
<dbReference type="EMBL" id="GBRH01223263">
    <property type="protein sequence ID" value="JAD74632.1"/>
    <property type="molecule type" value="Transcribed_RNA"/>
</dbReference>
<reference evidence="2" key="1">
    <citation type="submission" date="2014-09" db="EMBL/GenBank/DDBJ databases">
        <authorList>
            <person name="Magalhaes I.L.F."/>
            <person name="Oliveira U."/>
            <person name="Santos F.R."/>
            <person name="Vidigal T.H.D.A."/>
            <person name="Brescovit A.D."/>
            <person name="Santos A.J."/>
        </authorList>
    </citation>
    <scope>NUCLEOTIDE SEQUENCE</scope>
    <source>
        <tissue evidence="2">Shoot tissue taken approximately 20 cm above the soil surface</tissue>
    </source>
</reference>
<evidence type="ECO:0000256" key="1">
    <source>
        <dbReference type="SAM" id="MobiDB-lite"/>
    </source>
</evidence>
<accession>A0A0A9CT35</accession>
<evidence type="ECO:0000313" key="2">
    <source>
        <dbReference type="EMBL" id="JAD74632.1"/>
    </source>
</evidence>
<sequence length="212" mass="23675">MAGGEGRLKRHTTKSAAAATGEGGPMKGCSSKRKAASGGQLWRPLKECSSRVKVEEEAAALAVGVGEGKKLRGAKNRMSKSEIRWLLAQKPMAPPARYAALKRSNPQLTPRPEEEVDEAKRRLYVLAKAFYEMEERLPKVQEWVREELKAKGYVEMDDEWVKGKAEVQALIDREWPEIQAKIDAIVLSESETNQGQDADENVYDDSDEEDED</sequence>
<proteinExistence type="predicted"/>
<protein>
    <submittedName>
        <fullName evidence="2">Uncharacterized protein</fullName>
    </submittedName>
</protein>